<evidence type="ECO:0000313" key="3">
    <source>
        <dbReference type="Proteomes" id="UP001172673"/>
    </source>
</evidence>
<proteinExistence type="predicted"/>
<dbReference type="AlphaFoldDB" id="A0AA38X461"/>
<feature type="compositionally biased region" description="Acidic residues" evidence="1">
    <location>
        <begin position="368"/>
        <end position="384"/>
    </location>
</feature>
<dbReference type="EMBL" id="JAPDRK010000014">
    <property type="protein sequence ID" value="KAJ9606492.1"/>
    <property type="molecule type" value="Genomic_DNA"/>
</dbReference>
<evidence type="ECO:0000256" key="1">
    <source>
        <dbReference type="SAM" id="MobiDB-lite"/>
    </source>
</evidence>
<reference evidence="2" key="1">
    <citation type="submission" date="2022-10" db="EMBL/GenBank/DDBJ databases">
        <title>Culturing micro-colonial fungi from biological soil crusts in the Mojave desert and describing Neophaeococcomyces mojavensis, and introducing the new genera and species Taxawa tesnikishii.</title>
        <authorList>
            <person name="Kurbessoian T."/>
            <person name="Stajich J.E."/>
        </authorList>
    </citation>
    <scope>NUCLEOTIDE SEQUENCE</scope>
    <source>
        <strain evidence="2">TK_41</strain>
    </source>
</reference>
<evidence type="ECO:0000313" key="2">
    <source>
        <dbReference type="EMBL" id="KAJ9606492.1"/>
    </source>
</evidence>
<feature type="region of interest" description="Disordered" evidence="1">
    <location>
        <begin position="354"/>
        <end position="403"/>
    </location>
</feature>
<accession>A0AA38X461</accession>
<keyword evidence="3" id="KW-1185">Reference proteome</keyword>
<comment type="caution">
    <text evidence="2">The sequence shown here is derived from an EMBL/GenBank/DDBJ whole genome shotgun (WGS) entry which is preliminary data.</text>
</comment>
<gene>
    <name evidence="2" type="ORF">H2200_009453</name>
</gene>
<dbReference type="Pfam" id="PF12224">
    <property type="entry name" value="Amidoligase_2"/>
    <property type="match status" value="1"/>
</dbReference>
<protein>
    <submittedName>
        <fullName evidence="2">Uncharacterized protein</fullName>
    </submittedName>
</protein>
<dbReference type="PANTHER" id="PTHR36847">
    <property type="entry name" value="AMIDOLIGASE ENZYME"/>
    <property type="match status" value="1"/>
</dbReference>
<sequence length="605" mass="69349">MIIKLYHHSCANAELAQELNKERPTNLTQQQSLATMRSFEHDRTCNPSKVAMPIRSRDSKSITLSTSLDDKPPVHATHFGVEFELIFAFKEELLRSVLSQYCPEAELFKSLTDYDHRQILSTTHDDPFPIVACRSRYPSWVLHVPETDLISQKRLDLDMFSAHIKNGKHKLRRLIMEPLIVAKNKLEAEGLGSNVVGWMGCDENDSDKPHESMAFPAEDSEDPAVMLRQPKADYSKWTLTNDYTLLGVLRSQLRKHLNSCQVLEDELAAWDTYGLEIISPIFELQRKGEALAECGRYLDALCGKESSILRSIWCSTHVHIGFNLDSPEDMPVLTLQHLAYILIPHEDLISKCHPRSRSGVPLPKREFDEPEEPDTGGPDDEQDFDYNRGWTPPQPPTEAELEAENENQVLQYEAEYTGMPHEGENVLSNARHFWGRLASHPPELRDRAMKEAIFKQDGTIFDLVDFLQHQHDDEPYRGYMYNFANLVNLARNETSWKPIKPTVEFRQHACILDPIELEHWVVLLEAIMHEAEHNATKAISAEMRGKAYSEREASKCPASTAEAPWPYESMKLFCTEFLGLKEAEGDYWQGRFERYKDDRPGEVAS</sequence>
<name>A0AA38X461_9EURO</name>
<organism evidence="2 3">
    <name type="scientific">Cladophialophora chaetospira</name>
    <dbReference type="NCBI Taxonomy" id="386627"/>
    <lineage>
        <taxon>Eukaryota</taxon>
        <taxon>Fungi</taxon>
        <taxon>Dikarya</taxon>
        <taxon>Ascomycota</taxon>
        <taxon>Pezizomycotina</taxon>
        <taxon>Eurotiomycetes</taxon>
        <taxon>Chaetothyriomycetidae</taxon>
        <taxon>Chaetothyriales</taxon>
        <taxon>Herpotrichiellaceae</taxon>
        <taxon>Cladophialophora</taxon>
    </lineage>
</organism>
<dbReference type="PANTHER" id="PTHR36847:SF1">
    <property type="entry name" value="AMIDOLIGASE ENZYME"/>
    <property type="match status" value="1"/>
</dbReference>
<dbReference type="Proteomes" id="UP001172673">
    <property type="component" value="Unassembled WGS sequence"/>
</dbReference>
<dbReference type="InterPro" id="IPR022025">
    <property type="entry name" value="Amidoligase_2"/>
</dbReference>